<dbReference type="Gene3D" id="3.30.70.120">
    <property type="match status" value="1"/>
</dbReference>
<dbReference type="GO" id="GO:0005737">
    <property type="term" value="C:cytoplasm"/>
    <property type="evidence" value="ECO:0007669"/>
    <property type="project" value="TreeGrafter"/>
</dbReference>
<dbReference type="RefSeq" id="WP_186087639.1">
    <property type="nucleotide sequence ID" value="NZ_BMDB01000001.1"/>
</dbReference>
<reference evidence="6 7" key="1">
    <citation type="submission" date="2020-07" db="EMBL/GenBank/DDBJ databases">
        <authorList>
            <person name="Criscuolo A."/>
        </authorList>
    </citation>
    <scope>NUCLEOTIDE SEQUENCE [LARGE SCALE GENOMIC DNA]</scope>
    <source>
        <strain evidence="7">CIP 111030</strain>
    </source>
</reference>
<evidence type="ECO:0000313" key="6">
    <source>
        <dbReference type="EMBL" id="CAD2076986.1"/>
    </source>
</evidence>
<feature type="binding site" evidence="5">
    <location>
        <position position="324"/>
    </location>
    <ligand>
        <name>a divalent metal cation</name>
        <dbReference type="ChEBI" id="CHEBI:60240"/>
        <label>1</label>
    </ligand>
</feature>
<name>A0A6V7RG98_9BACL</name>
<dbReference type="InterPro" id="IPR017221">
    <property type="entry name" value="DUF34/NIF3_bac"/>
</dbReference>
<comment type="similarity">
    <text evidence="1 4">Belongs to the GTP cyclohydrolase I type 2/NIF3 family.</text>
</comment>
<gene>
    <name evidence="6" type="ORF">JEOSCH030_01197</name>
</gene>
<evidence type="ECO:0000256" key="5">
    <source>
        <dbReference type="PIRSR" id="PIRSR602678-1"/>
    </source>
</evidence>
<evidence type="ECO:0000256" key="2">
    <source>
        <dbReference type="ARBA" id="ARBA00022112"/>
    </source>
</evidence>
<dbReference type="PANTHER" id="PTHR13799:SF14">
    <property type="entry name" value="GTP CYCLOHYDROLASE 1 TYPE 2 HOMOLOG"/>
    <property type="match status" value="1"/>
</dbReference>
<evidence type="ECO:0000256" key="1">
    <source>
        <dbReference type="ARBA" id="ARBA00006964"/>
    </source>
</evidence>
<comment type="caution">
    <text evidence="6">The sequence shown here is derived from an EMBL/GenBank/DDBJ whole genome shotgun (WGS) entry which is preliminary data.</text>
</comment>
<dbReference type="PANTHER" id="PTHR13799">
    <property type="entry name" value="NGG1 INTERACTING FACTOR 3"/>
    <property type="match status" value="1"/>
</dbReference>
<dbReference type="Gene3D" id="3.40.1390.30">
    <property type="entry name" value="NIF3 (NGG1p interacting factor 3)-like"/>
    <property type="match status" value="1"/>
</dbReference>
<dbReference type="EMBL" id="CAJEWE010000010">
    <property type="protein sequence ID" value="CAD2076986.1"/>
    <property type="molecule type" value="Genomic_DNA"/>
</dbReference>
<evidence type="ECO:0000256" key="4">
    <source>
        <dbReference type="PIRNR" id="PIRNR037489"/>
    </source>
</evidence>
<dbReference type="NCBIfam" id="TIGR00486">
    <property type="entry name" value="YbgI_SA1388"/>
    <property type="match status" value="1"/>
</dbReference>
<dbReference type="InterPro" id="IPR015867">
    <property type="entry name" value="N-reg_PII/ATP_PRibTrfase_C"/>
</dbReference>
<feature type="binding site" evidence="5">
    <location>
        <position position="102"/>
    </location>
    <ligand>
        <name>a divalent metal cation</name>
        <dbReference type="ChEBI" id="CHEBI:60240"/>
        <label>1</label>
    </ligand>
</feature>
<feature type="binding site" evidence="5">
    <location>
        <position position="321"/>
    </location>
    <ligand>
        <name>a divalent metal cation</name>
        <dbReference type="ChEBI" id="CHEBI:60240"/>
        <label>1</label>
    </ligand>
</feature>
<dbReference type="FunFam" id="3.40.1390.30:FF:000001">
    <property type="entry name" value="GTP cyclohydrolase 1 type 2"/>
    <property type="match status" value="1"/>
</dbReference>
<keyword evidence="3 4" id="KW-0479">Metal-binding</keyword>
<dbReference type="PIRSF" id="PIRSF037489">
    <property type="entry name" value="UCP037489_NIF3_YqfO"/>
    <property type="match status" value="1"/>
</dbReference>
<evidence type="ECO:0000256" key="3">
    <source>
        <dbReference type="ARBA" id="ARBA00022723"/>
    </source>
</evidence>
<evidence type="ECO:0000313" key="7">
    <source>
        <dbReference type="Proteomes" id="UP000521032"/>
    </source>
</evidence>
<dbReference type="GO" id="GO:0016787">
    <property type="term" value="F:hydrolase activity"/>
    <property type="evidence" value="ECO:0007669"/>
    <property type="project" value="UniProtKB-KW"/>
</dbReference>
<keyword evidence="6" id="KW-0378">Hydrolase</keyword>
<sequence length="355" mass="39838">MKINDLFKVLNKIAPFKDSESWDNTGLLIGERTDTVTGIMTTLDVTDEVVDEAISKKINTIVAHHPLIFSKIKTITDNAESRLLKKIIKNDINIFALHTNLDFQSDGVSAMIAESIGLMNHQILIPEIENSMKLRVNVPEQDLESFKEELIKIGFGKQGNYEACFYQYPVKGQFKPLDSADPYIGERGNIEYVDEYVLEAIFDGNMDMVRQMETAHPYEEVAYDLIEIKKPVEKGLGVYANFNGSMEDLVTNIEKVLGRKVHSVVKGNDEPVKTVSIIGGSGASYIGQAMKKSDCLITGDIKYHEALDAKRDGYNIIDAGHHLEYLMIKGLKELLEKEVDVEVVETTVVTDPFER</sequence>
<feature type="binding site" evidence="5">
    <location>
        <position position="64"/>
    </location>
    <ligand>
        <name>a divalent metal cation</name>
        <dbReference type="ChEBI" id="CHEBI:60240"/>
        <label>2</label>
    </ligand>
</feature>
<accession>A0A6V7RG98</accession>
<dbReference type="AlphaFoldDB" id="A0A6V7RG98"/>
<keyword evidence="7" id="KW-1185">Reference proteome</keyword>
<dbReference type="GO" id="GO:0046872">
    <property type="term" value="F:metal ion binding"/>
    <property type="evidence" value="ECO:0007669"/>
    <property type="project" value="UniProtKB-UniRule"/>
</dbReference>
<dbReference type="SUPFAM" id="SSF102705">
    <property type="entry name" value="NIF3 (NGG1p interacting factor 3)-like"/>
    <property type="match status" value="1"/>
</dbReference>
<dbReference type="InterPro" id="IPR036069">
    <property type="entry name" value="DUF34/NIF3_sf"/>
</dbReference>
<organism evidence="6 7">
    <name type="scientific">Phocicoccus schoeneichii</name>
    <dbReference type="NCBI Taxonomy" id="1812261"/>
    <lineage>
        <taxon>Bacteria</taxon>
        <taxon>Bacillati</taxon>
        <taxon>Bacillota</taxon>
        <taxon>Bacilli</taxon>
        <taxon>Bacillales</taxon>
        <taxon>Salinicoccaceae</taxon>
        <taxon>Phocicoccus</taxon>
    </lineage>
</organism>
<dbReference type="InterPro" id="IPR002678">
    <property type="entry name" value="DUF34/NIF3"/>
</dbReference>
<proteinExistence type="inferred from homology"/>
<feature type="binding site" evidence="5">
    <location>
        <position position="65"/>
    </location>
    <ligand>
        <name>a divalent metal cation</name>
        <dbReference type="ChEBI" id="CHEBI:60240"/>
        <label>1</label>
    </ligand>
</feature>
<protein>
    <recommendedName>
        <fullName evidence="2 4">GTP cyclohydrolase 1 type 2 homolog</fullName>
    </recommendedName>
</protein>
<dbReference type="Pfam" id="PF01784">
    <property type="entry name" value="DUF34_NIF3"/>
    <property type="match status" value="1"/>
</dbReference>
<dbReference type="Proteomes" id="UP000521032">
    <property type="component" value="Unassembled WGS sequence"/>
</dbReference>